<dbReference type="AlphaFoldDB" id="A0A642KQ89"/>
<evidence type="ECO:0000313" key="1">
    <source>
        <dbReference type="EMBL" id="KAA5172678.1"/>
    </source>
</evidence>
<gene>
    <name evidence="1" type="ORF">F2Z29_14280</name>
</gene>
<evidence type="ECO:0000313" key="2">
    <source>
        <dbReference type="Proteomes" id="UP000436803"/>
    </source>
</evidence>
<evidence type="ECO:0008006" key="3">
    <source>
        <dbReference type="Google" id="ProtNLM"/>
    </source>
</evidence>
<accession>A0A642KQ89</accession>
<reference evidence="1 2" key="1">
    <citation type="journal article" date="2019" name="Nat. Med.">
        <title>A library of human gut bacterial isolates paired with longitudinal multiomics data enables mechanistic microbiome research.</title>
        <authorList>
            <person name="Poyet M."/>
            <person name="Groussin M."/>
            <person name="Gibbons S.M."/>
            <person name="Avila-Pacheco J."/>
            <person name="Jiang X."/>
            <person name="Kearney S.M."/>
            <person name="Perrotta A.R."/>
            <person name="Berdy B."/>
            <person name="Zhao S."/>
            <person name="Lieberman T.D."/>
            <person name="Swanson P.K."/>
            <person name="Smith M."/>
            <person name="Roesemann S."/>
            <person name="Alexander J.E."/>
            <person name="Rich S.A."/>
            <person name="Livny J."/>
            <person name="Vlamakis H."/>
            <person name="Clish C."/>
            <person name="Bullock K."/>
            <person name="Deik A."/>
            <person name="Scott J."/>
            <person name="Pierce K.A."/>
            <person name="Xavier R.J."/>
            <person name="Alm E.J."/>
        </authorList>
    </citation>
    <scope>NUCLEOTIDE SEQUENCE [LARGE SCALE GENOMIC DNA]</scope>
    <source>
        <strain evidence="1 2">BIOML-A7</strain>
    </source>
</reference>
<dbReference type="InterPro" id="IPR036514">
    <property type="entry name" value="SGNH_hydro_sf"/>
</dbReference>
<name>A0A642KQ89_BACFG</name>
<proteinExistence type="predicted"/>
<dbReference type="GO" id="GO:0016788">
    <property type="term" value="F:hydrolase activity, acting on ester bonds"/>
    <property type="evidence" value="ECO:0007669"/>
    <property type="project" value="UniProtKB-ARBA"/>
</dbReference>
<dbReference type="SUPFAM" id="SSF52266">
    <property type="entry name" value="SGNH hydrolase"/>
    <property type="match status" value="1"/>
</dbReference>
<protein>
    <recommendedName>
        <fullName evidence="3">SGNH/GDSL hydrolase family protein</fullName>
    </recommendedName>
</protein>
<organism evidence="1 2">
    <name type="scientific">Bacteroides fragilis</name>
    <dbReference type="NCBI Taxonomy" id="817"/>
    <lineage>
        <taxon>Bacteria</taxon>
        <taxon>Pseudomonadati</taxon>
        <taxon>Bacteroidota</taxon>
        <taxon>Bacteroidia</taxon>
        <taxon>Bacteroidales</taxon>
        <taxon>Bacteroidaceae</taxon>
        <taxon>Bacteroides</taxon>
    </lineage>
</organism>
<dbReference type="EMBL" id="VWAW01000011">
    <property type="protein sequence ID" value="KAA5172678.1"/>
    <property type="molecule type" value="Genomic_DNA"/>
</dbReference>
<dbReference type="Gene3D" id="3.40.50.1110">
    <property type="entry name" value="SGNH hydrolase"/>
    <property type="match status" value="1"/>
</dbReference>
<sequence>MKRFLLKFVLLLALIAGLDALCGFFFQGLTKSAIGGDTARNEYIANKVTAPVLIFGSSRAIHHYDPRIFKDSLEVDCYNCGQDGMGIVLFYGRYKMITQRYIPKLIIYDALAGFDIAENDNYGYLTWLKPYYQNAGIDSIFWKIEPKECYKMVSMMYRYNGKILQILTDNVKNIRIDYNGYRPGEGIMNYEVREEKEPSNVKIDSTKMYFMEKFIQNCKDNGTRLVFTLSPFYGGNTHLHQTYAVIYELAEKHNIPIISHCNDEDIIYRKDLFSDSYHMNHVGAEVYSKRLAHEIKGMFNFIQ</sequence>
<dbReference type="Proteomes" id="UP000436803">
    <property type="component" value="Unassembled WGS sequence"/>
</dbReference>
<comment type="caution">
    <text evidence="1">The sequence shown here is derived from an EMBL/GenBank/DDBJ whole genome shotgun (WGS) entry which is preliminary data.</text>
</comment>